<comment type="caution">
    <text evidence="2">The sequence shown here is derived from an EMBL/GenBank/DDBJ whole genome shotgun (WGS) entry which is preliminary data.</text>
</comment>
<reference evidence="2 3" key="1">
    <citation type="journal article" date="2023" name="G3 (Bethesda)">
        <title>A chromosome-level genome assembly of Zasmidium syzygii isolated from banana leaves.</title>
        <authorList>
            <person name="van Westerhoven A.C."/>
            <person name="Mehrabi R."/>
            <person name="Talebi R."/>
            <person name="Steentjes M.B.F."/>
            <person name="Corcolon B."/>
            <person name="Chong P.A."/>
            <person name="Kema G.H.J."/>
            <person name="Seidl M.F."/>
        </authorList>
    </citation>
    <scope>NUCLEOTIDE SEQUENCE [LARGE SCALE GENOMIC DNA]</scope>
    <source>
        <strain evidence="2 3">P124</strain>
    </source>
</reference>
<evidence type="ECO:0000313" key="2">
    <source>
        <dbReference type="EMBL" id="KAK4507611.1"/>
    </source>
</evidence>
<dbReference type="EMBL" id="JAXOVC010000001">
    <property type="protein sequence ID" value="KAK4507611.1"/>
    <property type="molecule type" value="Genomic_DNA"/>
</dbReference>
<protein>
    <recommendedName>
        <fullName evidence="1">Glycosyl transferase CAP10 domain-containing protein</fullName>
    </recommendedName>
</protein>
<proteinExistence type="predicted"/>
<evidence type="ECO:0000259" key="1">
    <source>
        <dbReference type="SMART" id="SM00672"/>
    </source>
</evidence>
<dbReference type="SMART" id="SM00672">
    <property type="entry name" value="CAP10"/>
    <property type="match status" value="1"/>
</dbReference>
<organism evidence="2 3">
    <name type="scientific">Zasmidium cellare</name>
    <name type="common">Wine cellar mold</name>
    <name type="synonym">Racodium cellare</name>
    <dbReference type="NCBI Taxonomy" id="395010"/>
    <lineage>
        <taxon>Eukaryota</taxon>
        <taxon>Fungi</taxon>
        <taxon>Dikarya</taxon>
        <taxon>Ascomycota</taxon>
        <taxon>Pezizomycotina</taxon>
        <taxon>Dothideomycetes</taxon>
        <taxon>Dothideomycetidae</taxon>
        <taxon>Mycosphaerellales</taxon>
        <taxon>Mycosphaerellaceae</taxon>
        <taxon>Zasmidium</taxon>
    </lineage>
</organism>
<dbReference type="PANTHER" id="PTHR12203">
    <property type="entry name" value="KDEL LYS-ASP-GLU-LEU CONTAINING - RELATED"/>
    <property type="match status" value="1"/>
</dbReference>
<sequence length="426" mass="49338">MDSVISWKRLCLFLIAILCFQSTFYFLYPASKRLSLTSTAALCSQVKSWTTEDTEGTEKSNDGALSAAECTADYPDLYHEIDRAIKFWKDHKHTITAEDIDISWRNDGALRILIHHNELRVLETKGTFDNQGYRMRTLSVLSMLQEALWSASAGGERLPTIEAAIVVDDMSLLPGEPDDTRSIWTFTSNVRDDSHKRHWLLPNFSMYSARGTGSFRDMTRRAMEFDAPFGEKLPQVIWRGVRWTNEEIRGSLLDKTKGKDWADCKVVDWDTRENMMSQDEMCRYAFTVHTEGRSYSGRLPFLLNCNSLPLIHDLDWTTHFYHLLVSSGKSQNYVPVKRNFEDLEEKVSRYLDHPDEAERIINNSIATFREKYTSPAATNCYLRRLIRGWSEMSFTPHVLRNESSVRRRGVSFEEFIHIQGDYRDDG</sequence>
<feature type="domain" description="Glycosyl transferase CAP10" evidence="1">
    <location>
        <begin position="157"/>
        <end position="391"/>
    </location>
</feature>
<dbReference type="InterPro" id="IPR006598">
    <property type="entry name" value="CAP10"/>
</dbReference>
<accession>A0ABR0F2K4</accession>
<dbReference type="Pfam" id="PF05686">
    <property type="entry name" value="Glyco_transf_90"/>
    <property type="match status" value="1"/>
</dbReference>
<dbReference type="Proteomes" id="UP001305779">
    <property type="component" value="Unassembled WGS sequence"/>
</dbReference>
<evidence type="ECO:0000313" key="3">
    <source>
        <dbReference type="Proteomes" id="UP001305779"/>
    </source>
</evidence>
<dbReference type="PANTHER" id="PTHR12203:SF107">
    <property type="entry name" value="GLYCOSYL TRANSFERASE CAP10 DOMAIN-CONTAINING PROTEIN"/>
    <property type="match status" value="1"/>
</dbReference>
<name>A0ABR0F2K4_ZASCE</name>
<dbReference type="InterPro" id="IPR051091">
    <property type="entry name" value="O-Glucosyltr/Glycosyltrsf_90"/>
</dbReference>
<gene>
    <name evidence="2" type="ORF">PRZ48_001346</name>
</gene>
<keyword evidence="3" id="KW-1185">Reference proteome</keyword>